<sequence length="271" mass="28891">MTDTTVDAGLETVLAERRGGVLVLTLNRPHRLNAWTNALEQRYFALLDEAEADPDVRAVVVTGAGRGFCAGADMDDLDVLTGSEEKGLPARAVPCHRPLQLRKPLIAAVNGAAAGLGFVQALYCDLRFATPTAKFTSAFTRRGLIAEYGSAWLLPRIVGHARATDLLLSARVVHGTEALEMGLVDRVVEPDALLDTTVAYAQDLADNCSPAAMAAVKAQLAHAATSTFAEAAGEADRRMVLSFEHPDFHEGVVSYQEKRPPAFAGLGPDRS</sequence>
<dbReference type="EMBL" id="BAABIC010000025">
    <property type="protein sequence ID" value="GAA4708015.1"/>
    <property type="molecule type" value="Genomic_DNA"/>
</dbReference>
<protein>
    <submittedName>
        <fullName evidence="1">Enoyl-CoA hydratase</fullName>
    </submittedName>
</protein>
<dbReference type="InterPro" id="IPR001753">
    <property type="entry name" value="Enoyl-CoA_hydra/iso"/>
</dbReference>
<evidence type="ECO:0000313" key="1">
    <source>
        <dbReference type="EMBL" id="GAA4708015.1"/>
    </source>
</evidence>
<dbReference type="SUPFAM" id="SSF52096">
    <property type="entry name" value="ClpP/crotonase"/>
    <property type="match status" value="1"/>
</dbReference>
<keyword evidence="2" id="KW-1185">Reference proteome</keyword>
<dbReference type="Pfam" id="PF00378">
    <property type="entry name" value="ECH_1"/>
    <property type="match status" value="1"/>
</dbReference>
<accession>A0ABP8XI11</accession>
<evidence type="ECO:0000313" key="2">
    <source>
        <dbReference type="Proteomes" id="UP001500325"/>
    </source>
</evidence>
<dbReference type="CDD" id="cd06558">
    <property type="entry name" value="crotonase-like"/>
    <property type="match status" value="1"/>
</dbReference>
<organism evidence="1 2">
    <name type="scientific">Pseudonocardia yuanmonensis</name>
    <dbReference type="NCBI Taxonomy" id="1095914"/>
    <lineage>
        <taxon>Bacteria</taxon>
        <taxon>Bacillati</taxon>
        <taxon>Actinomycetota</taxon>
        <taxon>Actinomycetes</taxon>
        <taxon>Pseudonocardiales</taxon>
        <taxon>Pseudonocardiaceae</taxon>
        <taxon>Pseudonocardia</taxon>
    </lineage>
</organism>
<dbReference type="PANTHER" id="PTHR43459:SF1">
    <property type="entry name" value="EG:BACN32G11.4 PROTEIN"/>
    <property type="match status" value="1"/>
</dbReference>
<gene>
    <name evidence="1" type="ORF">GCM10023215_56470</name>
</gene>
<dbReference type="RefSeq" id="WP_345383809.1">
    <property type="nucleotide sequence ID" value="NZ_BAABIC010000025.1"/>
</dbReference>
<name>A0ABP8XI11_9PSEU</name>
<dbReference type="PANTHER" id="PTHR43459">
    <property type="entry name" value="ENOYL-COA HYDRATASE"/>
    <property type="match status" value="1"/>
</dbReference>
<reference evidence="2" key="1">
    <citation type="journal article" date="2019" name="Int. J. Syst. Evol. Microbiol.">
        <title>The Global Catalogue of Microorganisms (GCM) 10K type strain sequencing project: providing services to taxonomists for standard genome sequencing and annotation.</title>
        <authorList>
            <consortium name="The Broad Institute Genomics Platform"/>
            <consortium name="The Broad Institute Genome Sequencing Center for Infectious Disease"/>
            <person name="Wu L."/>
            <person name="Ma J."/>
        </authorList>
    </citation>
    <scope>NUCLEOTIDE SEQUENCE [LARGE SCALE GENOMIC DNA]</scope>
    <source>
        <strain evidence="2">JCM 18055</strain>
    </source>
</reference>
<dbReference type="Gene3D" id="3.90.226.10">
    <property type="entry name" value="2-enoyl-CoA Hydratase, Chain A, domain 1"/>
    <property type="match status" value="1"/>
</dbReference>
<dbReference type="InterPro" id="IPR029045">
    <property type="entry name" value="ClpP/crotonase-like_dom_sf"/>
</dbReference>
<dbReference type="Proteomes" id="UP001500325">
    <property type="component" value="Unassembled WGS sequence"/>
</dbReference>
<proteinExistence type="predicted"/>
<comment type="caution">
    <text evidence="1">The sequence shown here is derived from an EMBL/GenBank/DDBJ whole genome shotgun (WGS) entry which is preliminary data.</text>
</comment>